<reference evidence="3 4" key="1">
    <citation type="submission" date="2019-09" db="EMBL/GenBank/DDBJ databases">
        <title>A chromosome-level genome assembly of the Chinese tupelo Nyssa sinensis.</title>
        <authorList>
            <person name="Yang X."/>
            <person name="Kang M."/>
            <person name="Yang Y."/>
            <person name="Xiong H."/>
            <person name="Wang M."/>
            <person name="Zhang Z."/>
            <person name="Wang Z."/>
            <person name="Wu H."/>
            <person name="Ma T."/>
            <person name="Liu J."/>
            <person name="Xi Z."/>
        </authorList>
    </citation>
    <scope>NUCLEOTIDE SEQUENCE [LARGE SCALE GENOMIC DNA]</scope>
    <source>
        <strain evidence="3">J267</strain>
        <tissue evidence="3">Leaf</tissue>
    </source>
</reference>
<keyword evidence="2" id="KW-0812">Transmembrane</keyword>
<sequence>MVMATNMPTPSYSENAKFSTAKCFRSKFPSLGLLDCIHNTAFAFGKGLYSQLRSCHVVQPSLVKNSKSLAWSVRSSADGSRLDPSPMNDTSSGTRLNTAIQTIQIKLNARIKEIRRSLPVKLLFFLVGVYCATVFATVIGQTGGWDILSAALAVALVEGIGALMYRASLPLFDKVNLYLIKLRA</sequence>
<dbReference type="EMBL" id="CM018052">
    <property type="protein sequence ID" value="KAA8515921.1"/>
    <property type="molecule type" value="Genomic_DNA"/>
</dbReference>
<dbReference type="PANTHER" id="PTHR33787">
    <property type="match status" value="1"/>
</dbReference>
<dbReference type="Proteomes" id="UP000325577">
    <property type="component" value="Linkage Group LG9"/>
</dbReference>
<feature type="transmembrane region" description="Helical" evidence="2">
    <location>
        <begin position="122"/>
        <end position="141"/>
    </location>
</feature>
<comment type="similarity">
    <text evidence="1">Belongs to the ycf20 family.</text>
</comment>
<feature type="transmembrane region" description="Helical" evidence="2">
    <location>
        <begin position="147"/>
        <end position="165"/>
    </location>
</feature>
<evidence type="ECO:0000313" key="3">
    <source>
        <dbReference type="EMBL" id="KAA8515921.1"/>
    </source>
</evidence>
<accession>A0A5J4ZF06</accession>
<proteinExistence type="inferred from homology"/>
<gene>
    <name evidence="3" type="ORF">F0562_019100</name>
</gene>
<evidence type="ECO:0000256" key="2">
    <source>
        <dbReference type="SAM" id="Phobius"/>
    </source>
</evidence>
<organism evidence="3 4">
    <name type="scientific">Nyssa sinensis</name>
    <dbReference type="NCBI Taxonomy" id="561372"/>
    <lineage>
        <taxon>Eukaryota</taxon>
        <taxon>Viridiplantae</taxon>
        <taxon>Streptophyta</taxon>
        <taxon>Embryophyta</taxon>
        <taxon>Tracheophyta</taxon>
        <taxon>Spermatophyta</taxon>
        <taxon>Magnoliopsida</taxon>
        <taxon>eudicotyledons</taxon>
        <taxon>Gunneridae</taxon>
        <taxon>Pentapetalae</taxon>
        <taxon>asterids</taxon>
        <taxon>Cornales</taxon>
        <taxon>Nyssaceae</taxon>
        <taxon>Nyssa</taxon>
    </lineage>
</organism>
<protein>
    <recommendedName>
        <fullName evidence="5">Ycf20-like protein</fullName>
    </recommendedName>
</protein>
<evidence type="ECO:0000313" key="4">
    <source>
        <dbReference type="Proteomes" id="UP000325577"/>
    </source>
</evidence>
<dbReference type="InterPro" id="IPR007572">
    <property type="entry name" value="Uncharacterised_Ycf20"/>
</dbReference>
<dbReference type="PANTHER" id="PTHR33787:SF3">
    <property type="entry name" value="YCF20-LIKE PROTEIN"/>
    <property type="match status" value="1"/>
</dbReference>
<dbReference type="AlphaFoldDB" id="A0A5J4ZF06"/>
<keyword evidence="2" id="KW-0472">Membrane</keyword>
<dbReference type="OrthoDB" id="776537at2759"/>
<keyword evidence="2" id="KW-1133">Transmembrane helix</keyword>
<name>A0A5J4ZF06_9ASTE</name>
<evidence type="ECO:0008006" key="5">
    <source>
        <dbReference type="Google" id="ProtNLM"/>
    </source>
</evidence>
<keyword evidence="4" id="KW-1185">Reference proteome</keyword>
<evidence type="ECO:0000256" key="1">
    <source>
        <dbReference type="ARBA" id="ARBA00009846"/>
    </source>
</evidence>